<dbReference type="GO" id="GO:0004190">
    <property type="term" value="F:aspartic-type endopeptidase activity"/>
    <property type="evidence" value="ECO:0007669"/>
    <property type="project" value="UniProtKB-KW"/>
</dbReference>
<gene>
    <name evidence="21" type="ORF">A4X06_0g7910</name>
</gene>
<dbReference type="PANTHER" id="PTHR37984:SF5">
    <property type="entry name" value="PROTEIN NYNRIN-LIKE"/>
    <property type="match status" value="1"/>
</dbReference>
<feature type="region of interest" description="Disordered" evidence="18">
    <location>
        <begin position="44"/>
        <end position="76"/>
    </location>
</feature>
<keyword evidence="3" id="KW-0808">Transferase</keyword>
<keyword evidence="12" id="KW-0229">DNA integration</keyword>
<evidence type="ECO:0000256" key="16">
    <source>
        <dbReference type="ARBA" id="ARBA00023172"/>
    </source>
</evidence>
<evidence type="ECO:0000256" key="7">
    <source>
        <dbReference type="ARBA" id="ARBA00022750"/>
    </source>
</evidence>
<dbReference type="Pfam" id="PF24626">
    <property type="entry name" value="SH3_Tf2-1"/>
    <property type="match status" value="1"/>
</dbReference>
<dbReference type="GO" id="GO:0005634">
    <property type="term" value="C:nucleus"/>
    <property type="evidence" value="ECO:0007669"/>
    <property type="project" value="UniProtKB-ARBA"/>
</dbReference>
<evidence type="ECO:0000259" key="20">
    <source>
        <dbReference type="PROSITE" id="PS50994"/>
    </source>
</evidence>
<dbReference type="Gene3D" id="3.30.420.10">
    <property type="entry name" value="Ribonuclease H-like superfamily/Ribonuclease H"/>
    <property type="match status" value="1"/>
</dbReference>
<feature type="compositionally biased region" description="Polar residues" evidence="18">
    <location>
        <begin position="529"/>
        <end position="538"/>
    </location>
</feature>
<dbReference type="GO" id="GO:0006310">
    <property type="term" value="P:DNA recombination"/>
    <property type="evidence" value="ECO:0007669"/>
    <property type="project" value="UniProtKB-KW"/>
</dbReference>
<feature type="region of interest" description="Disordered" evidence="18">
    <location>
        <begin position="310"/>
        <end position="329"/>
    </location>
</feature>
<evidence type="ECO:0000256" key="1">
    <source>
        <dbReference type="ARBA" id="ARBA00012493"/>
    </source>
</evidence>
<dbReference type="FunFam" id="3.30.70.270:FF:000020">
    <property type="entry name" value="Transposon Tf2-6 polyprotein-like Protein"/>
    <property type="match status" value="1"/>
</dbReference>
<evidence type="ECO:0000256" key="15">
    <source>
        <dbReference type="ARBA" id="ARBA00023125"/>
    </source>
</evidence>
<proteinExistence type="predicted"/>
<dbReference type="Gene3D" id="3.10.10.10">
    <property type="entry name" value="HIV Type 1 Reverse Transcriptase, subunit A, domain 1"/>
    <property type="match status" value="1"/>
</dbReference>
<dbReference type="Pfam" id="PF03732">
    <property type="entry name" value="Retrotrans_gag"/>
    <property type="match status" value="1"/>
</dbReference>
<dbReference type="SUPFAM" id="SSF53098">
    <property type="entry name" value="Ribonuclease H-like"/>
    <property type="match status" value="1"/>
</dbReference>
<dbReference type="InterPro" id="IPR036397">
    <property type="entry name" value="RNaseH_sf"/>
</dbReference>
<feature type="coiled-coil region" evidence="17">
    <location>
        <begin position="16"/>
        <end position="43"/>
    </location>
</feature>
<dbReference type="SUPFAM" id="SSF56672">
    <property type="entry name" value="DNA/RNA polymerases"/>
    <property type="match status" value="1"/>
</dbReference>
<evidence type="ECO:0000256" key="6">
    <source>
        <dbReference type="ARBA" id="ARBA00022723"/>
    </source>
</evidence>
<evidence type="ECO:0000256" key="11">
    <source>
        <dbReference type="ARBA" id="ARBA00022884"/>
    </source>
</evidence>
<evidence type="ECO:0000256" key="18">
    <source>
        <dbReference type="SAM" id="MobiDB-lite"/>
    </source>
</evidence>
<dbReference type="InterPro" id="IPR001584">
    <property type="entry name" value="Integrase_cat-core"/>
</dbReference>
<keyword evidence="22" id="KW-1185">Reference proteome</keyword>
<protein>
    <recommendedName>
        <fullName evidence="1">RNA-directed DNA polymerase</fullName>
        <ecNumber evidence="1">2.7.7.49</ecNumber>
    </recommendedName>
</protein>
<dbReference type="Gene3D" id="1.10.340.70">
    <property type="match status" value="1"/>
</dbReference>
<keyword evidence="7" id="KW-0064">Aspartyl protease</keyword>
<comment type="caution">
    <text evidence="21">The sequence shown here is derived from an EMBL/GenBank/DDBJ whole genome shotgun (WGS) entry which is preliminary data.</text>
</comment>
<feature type="domain" description="Reverse transcriptase" evidence="19">
    <location>
        <begin position="603"/>
        <end position="782"/>
    </location>
</feature>
<keyword evidence="4" id="KW-0548">Nucleotidyltransferase</keyword>
<feature type="region of interest" description="Disordered" evidence="18">
    <location>
        <begin position="1680"/>
        <end position="1703"/>
    </location>
</feature>
<keyword evidence="16" id="KW-0233">DNA recombination</keyword>
<dbReference type="InterPro" id="IPR021109">
    <property type="entry name" value="Peptidase_aspartic_dom_sf"/>
</dbReference>
<feature type="compositionally biased region" description="Polar residues" evidence="18">
    <location>
        <begin position="272"/>
        <end position="290"/>
    </location>
</feature>
<keyword evidence="10" id="KW-0460">Magnesium</keyword>
<keyword evidence="2" id="KW-0645">Protease</keyword>
<evidence type="ECO:0000256" key="17">
    <source>
        <dbReference type="SAM" id="Coils"/>
    </source>
</evidence>
<evidence type="ECO:0000256" key="8">
    <source>
        <dbReference type="ARBA" id="ARBA00022759"/>
    </source>
</evidence>
<keyword evidence="5" id="KW-0540">Nuclease</keyword>
<feature type="compositionally biased region" description="Low complexity" evidence="18">
    <location>
        <begin position="258"/>
        <end position="271"/>
    </location>
</feature>
<keyword evidence="8" id="KW-0255">Endonuclease</keyword>
<keyword evidence="17" id="KW-0175">Coiled coil</keyword>
<feature type="compositionally biased region" description="Low complexity" evidence="18">
    <location>
        <begin position="479"/>
        <end position="498"/>
    </location>
</feature>
<dbReference type="GO" id="GO:0006508">
    <property type="term" value="P:proteolysis"/>
    <property type="evidence" value="ECO:0007669"/>
    <property type="project" value="UniProtKB-KW"/>
</dbReference>
<dbReference type="GO" id="GO:0003887">
    <property type="term" value="F:DNA-directed DNA polymerase activity"/>
    <property type="evidence" value="ECO:0007669"/>
    <property type="project" value="UniProtKB-KW"/>
</dbReference>
<dbReference type="EC" id="2.7.7.49" evidence="1"/>
<evidence type="ECO:0000313" key="22">
    <source>
        <dbReference type="Proteomes" id="UP000077684"/>
    </source>
</evidence>
<reference evidence="21" key="2">
    <citation type="journal article" date="2019" name="IMA Fungus">
        <title>Genome sequencing and comparison of five Tilletia species to identify candidate genes for the detection of regulated species infecting wheat.</title>
        <authorList>
            <person name="Nguyen H.D.T."/>
            <person name="Sultana T."/>
            <person name="Kesanakurti P."/>
            <person name="Hambleton S."/>
        </authorList>
    </citation>
    <scope>NUCLEOTIDE SEQUENCE</scope>
    <source>
        <strain evidence="21">DAOMC 236426</strain>
    </source>
</reference>
<dbReference type="InterPro" id="IPR056924">
    <property type="entry name" value="SH3_Tf2-1"/>
</dbReference>
<keyword evidence="13" id="KW-0695">RNA-directed DNA polymerase</keyword>
<dbReference type="PANTHER" id="PTHR37984">
    <property type="entry name" value="PROTEIN CBG26694"/>
    <property type="match status" value="1"/>
</dbReference>
<dbReference type="CDD" id="cd09274">
    <property type="entry name" value="RNase_HI_RT_Ty3"/>
    <property type="match status" value="1"/>
</dbReference>
<dbReference type="Gene3D" id="3.30.70.270">
    <property type="match status" value="2"/>
</dbReference>
<keyword evidence="6" id="KW-0479">Metal-binding</keyword>
<dbReference type="CDD" id="cd00303">
    <property type="entry name" value="retropepsin_like"/>
    <property type="match status" value="1"/>
</dbReference>
<dbReference type="InterPro" id="IPR050951">
    <property type="entry name" value="Retrovirus_Pol_polyprotein"/>
</dbReference>
<dbReference type="FunFam" id="3.30.420.10:FF:000032">
    <property type="entry name" value="Retrovirus-related Pol polyprotein from transposon 297-like Protein"/>
    <property type="match status" value="1"/>
</dbReference>
<evidence type="ECO:0000256" key="12">
    <source>
        <dbReference type="ARBA" id="ARBA00022908"/>
    </source>
</evidence>
<sequence>MSSSTRSQASLLQETLDTALDRLQALEAGHHRLLQENLELRQRLEQQPPQPPALAPAVAASNGSREPKVASPEAYHGRNKSKLGHFLLGLNIVIKTQSSRFPDDESKINYAISFLRDDAMAWIEPFATKPSEDQPAYMKNYSLFIKELKTIFGDPDEVATAERSIRLLRQRGLASTYFADFRRYAAVLDWNDPALTSQAYTGLKDSIKDELARTGRPEGLDQLIEVCTRIDNRLHERQVERERAVPTTKAPALTSTPSSNSNSNNNNNNNNKPQTTYVVKTEGGSNTSTKRGPLSAEEKERRRREGLCGYCGKLSRSSNPPRPPSDCSASQTITFAAANQIRTSSLTSFTSLFNIVQDSPSIQVSSPSFNPSPANTLLDTAATRNYVDVEFSHRHSLPLKALVKPTPVIYADGSFGTEFITHTTTLQIAVSSGPQHQVTFYVTPLRSHHLFLGLPWFKDCVATLDFSRLRLTYSVASPTTLSSGLSTSSNSSPNSDLPEVSLSASQRREIFDNSSTFPSLSVPPEHARQLSTTEDSSIRANLPEPYHDYVDVFRKSSADLLPDHRSYDHKIPMQPNTTPPFGPIYSLSEGEHQELRNYLKENLDKGFIRPSSSPAGAPVLFVPKPDGTFRMCVDYRGINNITIKDRYAIPKIDDLLDRIRGSTIFSKIDLRGAYNLLRISEGEEWKTCFRTRYGSYEYLVMPFGLCNAPSSFQRFMNDIFRNMVDVFIVIYLDDILIFSKTAHEHEHHVKKVLERLRSTKLFAKAEKCEFSRDSVEFLGYRLSKDGVTMVMDKVNSVLSWPAPKSVKQLQSFLGFANFYRQFIWRYSEIVAPLTALLRKDTPWAWNEGCQTAFDSLKTAFTSAPVLQHFDPSKPITVETYASDYAIAAVASQPDENGRLRPVAYRSRKMDPAELNYEIHDKEMLAIVDTLQEWRHLLQDPRHTVTIFTDHKNLEYFTTSKLLNRRQARWSMKLTEYDFKIIYRPGHQGGKPDALTRRPDYHPGTAAHHFAENNPHNHITLLPKGKHNFDDAPVVARATFVVEPNIDLQMRIKDAYTEDSLAQKLLSTPTKDYSVNDQGLILHKQRIYVPEPIRVEVIKSRHDHPLAGHPGRRKTLSLLRRDYFWPSMRNMVEDYVDSCDPCARTKVPRHKPYGLLKSLPIAKRPWTDISMDLIEGLPPSNGFDTILVIVERLTKMSLFIPTHSTLTAPELSKLYLHHVFSKHSLPSNIVSDRGSEFTSSFWRSLCQLLNIEQSLSTAYHPQTDGQTERVNQNLEQYLRLYTSYQQDDWADLLPLAEFTYNNTEHSTTSVSPFFANKGFNPSFDITPTTAADNPAAHPQANDLVTLLGHLHQHLRDQIAEANETSKTAYDRKHLQAPVFSVGELVMLSAKHIRSKRPTAKLDNRFLGPFKIIACISSYAYRLELPSSMRIHNVFHVSLLESHKSNTLPDALFSTHLHFPTQHSHIPHTIKRDPVATPLFLPNHHNPRHLRLSLLITTHIRLQPLNLNMHSIFDNEPITHLWALWTRMPDTTPSKSVIGDLLTFAIEDCKPRFPTTSSLQDPKDIFRSDTDWTWISNQFQLDTTIETFNLDARRKHLTTAGKFDIWAEKFFDIFSAGMFLLPTGVSSVRNYGLHVLRAGTILAPMDRDIRFVIQGTILVLEWGTLARDMGYGRWTSSDPMAYLKDGRGGPRSAPYSGAPTPADSG</sequence>
<evidence type="ECO:0000256" key="4">
    <source>
        <dbReference type="ARBA" id="ARBA00022695"/>
    </source>
</evidence>
<dbReference type="Proteomes" id="UP000077684">
    <property type="component" value="Unassembled WGS sequence"/>
</dbReference>
<dbReference type="CDD" id="cd01647">
    <property type="entry name" value="RT_LTR"/>
    <property type="match status" value="1"/>
</dbReference>
<dbReference type="InterPro" id="IPR012337">
    <property type="entry name" value="RNaseH-like_sf"/>
</dbReference>
<name>A0A8X7MKY6_9BASI</name>
<dbReference type="GO" id="GO:0003723">
    <property type="term" value="F:RNA binding"/>
    <property type="evidence" value="ECO:0007669"/>
    <property type="project" value="UniProtKB-KW"/>
</dbReference>
<dbReference type="InterPro" id="IPR005162">
    <property type="entry name" value="Retrotrans_gag_dom"/>
</dbReference>
<dbReference type="PROSITE" id="PS50994">
    <property type="entry name" value="INTEGRASE"/>
    <property type="match status" value="1"/>
</dbReference>
<evidence type="ECO:0000259" key="19">
    <source>
        <dbReference type="PROSITE" id="PS50878"/>
    </source>
</evidence>
<dbReference type="Gene3D" id="2.40.70.10">
    <property type="entry name" value="Acid Proteases"/>
    <property type="match status" value="1"/>
</dbReference>
<feature type="region of interest" description="Disordered" evidence="18">
    <location>
        <begin position="479"/>
        <end position="538"/>
    </location>
</feature>
<evidence type="ECO:0000256" key="3">
    <source>
        <dbReference type="ARBA" id="ARBA00022679"/>
    </source>
</evidence>
<dbReference type="InterPro" id="IPR000477">
    <property type="entry name" value="RT_dom"/>
</dbReference>
<dbReference type="GO" id="GO:0015074">
    <property type="term" value="P:DNA integration"/>
    <property type="evidence" value="ECO:0007669"/>
    <property type="project" value="UniProtKB-KW"/>
</dbReference>
<dbReference type="InterPro" id="IPR043128">
    <property type="entry name" value="Rev_trsase/Diguanyl_cyclase"/>
</dbReference>
<dbReference type="EMBL" id="LWDE02001524">
    <property type="protein sequence ID" value="KAE8240103.1"/>
    <property type="molecule type" value="Genomic_DNA"/>
</dbReference>
<feature type="region of interest" description="Disordered" evidence="18">
    <location>
        <begin position="237"/>
        <end position="302"/>
    </location>
</feature>
<dbReference type="Pfam" id="PF00078">
    <property type="entry name" value="RVT_1"/>
    <property type="match status" value="1"/>
</dbReference>
<dbReference type="GO" id="GO:0003677">
    <property type="term" value="F:DNA binding"/>
    <property type="evidence" value="ECO:0007669"/>
    <property type="project" value="UniProtKB-KW"/>
</dbReference>
<keyword evidence="9" id="KW-0378">Hydrolase</keyword>
<dbReference type="InterPro" id="IPR041373">
    <property type="entry name" value="RT_RNaseH"/>
</dbReference>
<dbReference type="GO" id="GO:0004519">
    <property type="term" value="F:endonuclease activity"/>
    <property type="evidence" value="ECO:0007669"/>
    <property type="project" value="UniProtKB-KW"/>
</dbReference>
<keyword evidence="11" id="KW-0694">RNA-binding</keyword>
<dbReference type="InterPro" id="IPR043502">
    <property type="entry name" value="DNA/RNA_pol_sf"/>
</dbReference>
<dbReference type="Pfam" id="PF17917">
    <property type="entry name" value="RT_RNaseH"/>
    <property type="match status" value="1"/>
</dbReference>
<keyword evidence="14" id="KW-0239">DNA-directed DNA polymerase</keyword>
<reference evidence="21" key="1">
    <citation type="submission" date="2016-04" db="EMBL/GenBank/DDBJ databases">
        <authorList>
            <person name="Nguyen H.D."/>
            <person name="Samba Siva P."/>
            <person name="Cullis J."/>
            <person name="Levesque C.A."/>
            <person name="Hambleton S."/>
        </authorList>
    </citation>
    <scope>NUCLEOTIDE SEQUENCE</scope>
    <source>
        <strain evidence="21">DAOMC 236426</strain>
    </source>
</reference>
<keyword evidence="15" id="KW-0238">DNA-binding</keyword>
<dbReference type="InterPro" id="IPR041588">
    <property type="entry name" value="Integrase_H2C2"/>
</dbReference>
<evidence type="ECO:0000256" key="13">
    <source>
        <dbReference type="ARBA" id="ARBA00022918"/>
    </source>
</evidence>
<evidence type="ECO:0000256" key="5">
    <source>
        <dbReference type="ARBA" id="ARBA00022722"/>
    </source>
</evidence>
<dbReference type="PROSITE" id="PS50878">
    <property type="entry name" value="RT_POL"/>
    <property type="match status" value="1"/>
</dbReference>
<accession>A0A8X7MKY6</accession>
<evidence type="ECO:0000256" key="10">
    <source>
        <dbReference type="ARBA" id="ARBA00022842"/>
    </source>
</evidence>
<evidence type="ECO:0000256" key="9">
    <source>
        <dbReference type="ARBA" id="ARBA00022801"/>
    </source>
</evidence>
<dbReference type="GO" id="GO:0003964">
    <property type="term" value="F:RNA-directed DNA polymerase activity"/>
    <property type="evidence" value="ECO:0007669"/>
    <property type="project" value="UniProtKB-KW"/>
</dbReference>
<evidence type="ECO:0000256" key="2">
    <source>
        <dbReference type="ARBA" id="ARBA00022670"/>
    </source>
</evidence>
<dbReference type="GO" id="GO:0046872">
    <property type="term" value="F:metal ion binding"/>
    <property type="evidence" value="ECO:0007669"/>
    <property type="project" value="UniProtKB-KW"/>
</dbReference>
<dbReference type="FunFam" id="1.10.340.70:FF:000001">
    <property type="entry name" value="Retrovirus-related Pol polyprotein from transposon gypsy-like Protein"/>
    <property type="match status" value="1"/>
</dbReference>
<evidence type="ECO:0000256" key="14">
    <source>
        <dbReference type="ARBA" id="ARBA00022932"/>
    </source>
</evidence>
<dbReference type="Pfam" id="PF17921">
    <property type="entry name" value="Integrase_H2C2"/>
    <property type="match status" value="1"/>
</dbReference>
<feature type="domain" description="Integrase catalytic" evidence="20">
    <location>
        <begin position="1160"/>
        <end position="1319"/>
    </location>
</feature>
<evidence type="ECO:0000313" key="21">
    <source>
        <dbReference type="EMBL" id="KAE8240103.1"/>
    </source>
</evidence>
<organism evidence="21 22">
    <name type="scientific">Tilletia controversa</name>
    <name type="common">dwarf bunt fungus</name>
    <dbReference type="NCBI Taxonomy" id="13291"/>
    <lineage>
        <taxon>Eukaryota</taxon>
        <taxon>Fungi</taxon>
        <taxon>Dikarya</taxon>
        <taxon>Basidiomycota</taxon>
        <taxon>Ustilaginomycotina</taxon>
        <taxon>Exobasidiomycetes</taxon>
        <taxon>Tilletiales</taxon>
        <taxon>Tilletiaceae</taxon>
        <taxon>Tilletia</taxon>
    </lineage>
</organism>